<evidence type="ECO:0000313" key="1">
    <source>
        <dbReference type="EMBL" id="KKL14175.1"/>
    </source>
</evidence>
<feature type="non-terminal residue" evidence="1">
    <location>
        <position position="1"/>
    </location>
</feature>
<reference evidence="1" key="1">
    <citation type="journal article" date="2015" name="Nature">
        <title>Complex archaea that bridge the gap between prokaryotes and eukaryotes.</title>
        <authorList>
            <person name="Spang A."/>
            <person name="Saw J.H."/>
            <person name="Jorgensen S.L."/>
            <person name="Zaremba-Niedzwiedzka K."/>
            <person name="Martijn J."/>
            <person name="Lind A.E."/>
            <person name="van Eijk R."/>
            <person name="Schleper C."/>
            <person name="Guy L."/>
            <person name="Ettema T.J."/>
        </authorList>
    </citation>
    <scope>NUCLEOTIDE SEQUENCE</scope>
</reference>
<protein>
    <submittedName>
        <fullName evidence="1">Uncharacterized protein</fullName>
    </submittedName>
</protein>
<proteinExistence type="predicted"/>
<gene>
    <name evidence="1" type="ORF">LCGC14_2518370</name>
</gene>
<sequence>ELEKLGIADSYVSSNSAIDGIDKETGKVLYGIEQSELLSQCS</sequence>
<comment type="caution">
    <text evidence="1">The sequence shown here is derived from an EMBL/GenBank/DDBJ whole genome shotgun (WGS) entry which is preliminary data.</text>
</comment>
<dbReference type="EMBL" id="LAZR01040562">
    <property type="protein sequence ID" value="KKL14175.1"/>
    <property type="molecule type" value="Genomic_DNA"/>
</dbReference>
<accession>A0A0F9AXK1</accession>
<dbReference type="AlphaFoldDB" id="A0A0F9AXK1"/>
<name>A0A0F9AXK1_9ZZZZ</name>
<organism evidence="1">
    <name type="scientific">marine sediment metagenome</name>
    <dbReference type="NCBI Taxonomy" id="412755"/>
    <lineage>
        <taxon>unclassified sequences</taxon>
        <taxon>metagenomes</taxon>
        <taxon>ecological metagenomes</taxon>
    </lineage>
</organism>